<name>A0A014P474_9HYPO</name>
<accession>A0A014P474</accession>
<sequence>MRPLLVAALFAAASNGQLLGLFDTVFPGHGQEQPSVTTGSESRVPVGKRADSAIMKIKKIPHEDLEKAKKIASLALKQADQLKRYRDTVNGLEKETSSAQTCYDNYQKKSQQALNDPLSIGDCDKKYFQVQSLLGKARSISEERDFPDSSWIYDVKLPDVRDGRTSLQGEETKQLQDILQALTKIAGQAVTIQKQAERLQDYHSKMQGLDAAISENKKCYSAFYEKAKKDGVESVEALEAAMKPCNEGYAQVQAKLGEAQKLAKEADFPGADVLARFELPNLRDGFESSQDAETQKYWQELEELTKAKDGTAEVIKEDSKEAKELDAAVAGEIDSVVNATLHNWVKYVALQEVKNGASAEAAMKSAKEQGAKFIQELLKKSDEIADSAIKDLPER</sequence>
<reference evidence="2 3" key="1">
    <citation type="submission" date="2014-02" db="EMBL/GenBank/DDBJ databases">
        <title>The genome sequence of the entomopathogenic fungus Metarhizium robertsii ARSEF 2575.</title>
        <authorList>
            <person name="Giuliano Garisto Donzelli B."/>
            <person name="Roe B.A."/>
            <person name="Macmil S.L."/>
            <person name="Krasnoff S.B."/>
            <person name="Gibson D.M."/>
        </authorList>
    </citation>
    <scope>NUCLEOTIDE SEQUENCE [LARGE SCALE GENOMIC DNA]</scope>
    <source>
        <strain evidence="2 3">ARSEF 2575</strain>
    </source>
</reference>
<keyword evidence="1" id="KW-0732">Signal</keyword>
<protein>
    <submittedName>
        <fullName evidence="2">Uncharacterized protein</fullName>
    </submittedName>
</protein>
<dbReference type="OrthoDB" id="4936998at2759"/>
<evidence type="ECO:0000313" key="2">
    <source>
        <dbReference type="EMBL" id="EXU96289.1"/>
    </source>
</evidence>
<dbReference type="HOGENOM" id="CLU_057560_0_0_1"/>
<dbReference type="eggNOG" id="ENOG502RNMB">
    <property type="taxonomic scope" value="Eukaryota"/>
</dbReference>
<proteinExistence type="predicted"/>
<dbReference type="AlphaFoldDB" id="A0A014P474"/>
<feature type="chain" id="PRO_5001473211" evidence="1">
    <location>
        <begin position="17"/>
        <end position="395"/>
    </location>
</feature>
<feature type="signal peptide" evidence="1">
    <location>
        <begin position="1"/>
        <end position="16"/>
    </location>
</feature>
<dbReference type="EMBL" id="JELW01000052">
    <property type="protein sequence ID" value="EXU96289.1"/>
    <property type="molecule type" value="Genomic_DNA"/>
</dbReference>
<evidence type="ECO:0000256" key="1">
    <source>
        <dbReference type="SAM" id="SignalP"/>
    </source>
</evidence>
<dbReference type="Proteomes" id="UP000030151">
    <property type="component" value="Unassembled WGS sequence"/>
</dbReference>
<comment type="caution">
    <text evidence="2">The sequence shown here is derived from an EMBL/GenBank/DDBJ whole genome shotgun (WGS) entry which is preliminary data.</text>
</comment>
<evidence type="ECO:0000313" key="3">
    <source>
        <dbReference type="Proteomes" id="UP000030151"/>
    </source>
</evidence>
<organism evidence="2 3">
    <name type="scientific">Metarhizium robertsii</name>
    <dbReference type="NCBI Taxonomy" id="568076"/>
    <lineage>
        <taxon>Eukaryota</taxon>
        <taxon>Fungi</taxon>
        <taxon>Dikarya</taxon>
        <taxon>Ascomycota</taxon>
        <taxon>Pezizomycotina</taxon>
        <taxon>Sordariomycetes</taxon>
        <taxon>Hypocreomycetidae</taxon>
        <taxon>Hypocreales</taxon>
        <taxon>Clavicipitaceae</taxon>
        <taxon>Metarhizium</taxon>
    </lineage>
</organism>
<gene>
    <name evidence="2" type="ORF">X797_010674</name>
</gene>